<feature type="active site" description="Proton donor" evidence="10">
    <location>
        <position position="204"/>
    </location>
</feature>
<dbReference type="SFLD" id="SFLDF00002">
    <property type="entry name" value="enolase"/>
    <property type="match status" value="1"/>
</dbReference>
<evidence type="ECO:0000256" key="2">
    <source>
        <dbReference type="ARBA" id="ARBA00009604"/>
    </source>
</evidence>
<evidence type="ECO:0000313" key="13">
    <source>
        <dbReference type="EMBL" id="MEW9570396.1"/>
    </source>
</evidence>
<evidence type="ECO:0000259" key="11">
    <source>
        <dbReference type="SMART" id="SM01192"/>
    </source>
</evidence>
<dbReference type="PANTHER" id="PTHR11902">
    <property type="entry name" value="ENOLASE"/>
    <property type="match status" value="1"/>
</dbReference>
<feature type="binding site" evidence="10">
    <location>
        <position position="388"/>
    </location>
    <ligand>
        <name>(2R)-2-phosphoglycerate</name>
        <dbReference type="ChEBI" id="CHEBI:58289"/>
    </ligand>
</feature>
<dbReference type="RefSeq" id="WP_367852491.1">
    <property type="nucleotide sequence ID" value="NZ_JBFOHK010000001.1"/>
</dbReference>
<dbReference type="SMART" id="SM01192">
    <property type="entry name" value="Enolase_C"/>
    <property type="match status" value="1"/>
</dbReference>
<dbReference type="SMART" id="SM01193">
    <property type="entry name" value="Enolase_N"/>
    <property type="match status" value="1"/>
</dbReference>
<dbReference type="CDD" id="cd03313">
    <property type="entry name" value="enolase"/>
    <property type="match status" value="1"/>
</dbReference>
<feature type="binding site" evidence="10">
    <location>
        <position position="337"/>
    </location>
    <ligand>
        <name>(2R)-2-phosphoglycerate</name>
        <dbReference type="ChEBI" id="CHEBI:58289"/>
    </ligand>
</feature>
<evidence type="ECO:0000256" key="8">
    <source>
        <dbReference type="ARBA" id="ARBA00023239"/>
    </source>
</evidence>
<dbReference type="GO" id="GO:0004634">
    <property type="term" value="F:phosphopyruvate hydratase activity"/>
    <property type="evidence" value="ECO:0007669"/>
    <property type="project" value="UniProtKB-EC"/>
</dbReference>
<dbReference type="HAMAP" id="MF_00318">
    <property type="entry name" value="Enolase"/>
    <property type="match status" value="1"/>
</dbReference>
<name>A0ABV3QB36_9GAMM</name>
<feature type="binding site" evidence="10">
    <location>
        <position position="366"/>
    </location>
    <ligand>
        <name>(2R)-2-phosphoglycerate</name>
        <dbReference type="ChEBI" id="CHEBI:58289"/>
    </ligand>
</feature>
<dbReference type="NCBIfam" id="TIGR01060">
    <property type="entry name" value="eno"/>
    <property type="match status" value="1"/>
</dbReference>
<dbReference type="InterPro" id="IPR020809">
    <property type="entry name" value="Enolase_CS"/>
</dbReference>
<dbReference type="SFLD" id="SFLDG00178">
    <property type="entry name" value="enolase"/>
    <property type="match status" value="1"/>
</dbReference>
<keyword evidence="8 10" id="KW-0456">Lyase</keyword>
<organism evidence="13 14">
    <name type="scientific">Rhodanobacter lycopersici</name>
    <dbReference type="NCBI Taxonomy" id="3162487"/>
    <lineage>
        <taxon>Bacteria</taxon>
        <taxon>Pseudomonadati</taxon>
        <taxon>Pseudomonadota</taxon>
        <taxon>Gammaproteobacteria</taxon>
        <taxon>Lysobacterales</taxon>
        <taxon>Rhodanobacteraceae</taxon>
        <taxon>Rhodanobacter</taxon>
    </lineage>
</organism>
<feature type="binding site" evidence="10">
    <location>
        <position position="367"/>
    </location>
    <ligand>
        <name>(2R)-2-phosphoglycerate</name>
        <dbReference type="ChEBI" id="CHEBI:58289"/>
    </ligand>
</feature>
<dbReference type="Pfam" id="PF03952">
    <property type="entry name" value="Enolase_N"/>
    <property type="match status" value="1"/>
</dbReference>
<protein>
    <recommendedName>
        <fullName evidence="4 10">Enolase</fullName>
        <ecNumber evidence="3 10">4.2.1.11</ecNumber>
    </recommendedName>
    <alternativeName>
        <fullName evidence="10">2-phospho-D-glycerate hydro-lyase</fullName>
    </alternativeName>
    <alternativeName>
        <fullName evidence="10">2-phosphoglycerate dehydratase</fullName>
    </alternativeName>
</protein>
<keyword evidence="14" id="KW-1185">Reference proteome</keyword>
<keyword evidence="6 10" id="KW-0460">Magnesium</keyword>
<dbReference type="InterPro" id="IPR036849">
    <property type="entry name" value="Enolase-like_C_sf"/>
</dbReference>
<comment type="function">
    <text evidence="9 10">Catalyzes the reversible conversion of 2-phosphoglycerate (2-PG) into phosphoenolpyruvate (PEP). It is essential for the degradation of carbohydrates via glycolysis.</text>
</comment>
<dbReference type="InterPro" id="IPR000941">
    <property type="entry name" value="Enolase"/>
</dbReference>
<evidence type="ECO:0000256" key="4">
    <source>
        <dbReference type="ARBA" id="ARBA00017068"/>
    </source>
</evidence>
<evidence type="ECO:0000259" key="12">
    <source>
        <dbReference type="SMART" id="SM01193"/>
    </source>
</evidence>
<dbReference type="SUPFAM" id="SSF51604">
    <property type="entry name" value="Enolase C-terminal domain-like"/>
    <property type="match status" value="1"/>
</dbReference>
<proteinExistence type="inferred from homology"/>
<reference evidence="13 14" key="1">
    <citation type="submission" date="2024-06" db="EMBL/GenBank/DDBJ databases">
        <authorList>
            <person name="Woo H."/>
        </authorList>
    </citation>
    <scope>NUCLEOTIDE SEQUENCE [LARGE SCALE GENOMIC DNA]</scope>
    <source>
        <strain evidence="13 14">Si-c</strain>
    </source>
</reference>
<evidence type="ECO:0000256" key="9">
    <source>
        <dbReference type="ARBA" id="ARBA00045763"/>
    </source>
</evidence>
<evidence type="ECO:0000313" key="14">
    <source>
        <dbReference type="Proteomes" id="UP001556220"/>
    </source>
</evidence>
<accession>A0ABV3QB36</accession>
<feature type="binding site" evidence="10">
    <location>
        <position position="285"/>
    </location>
    <ligand>
        <name>Mg(2+)</name>
        <dbReference type="ChEBI" id="CHEBI:18420"/>
    </ligand>
</feature>
<feature type="binding site" evidence="10">
    <location>
        <position position="241"/>
    </location>
    <ligand>
        <name>Mg(2+)</name>
        <dbReference type="ChEBI" id="CHEBI:18420"/>
    </ligand>
</feature>
<dbReference type="PIRSF" id="PIRSF001400">
    <property type="entry name" value="Enolase"/>
    <property type="match status" value="1"/>
</dbReference>
<comment type="cofactor">
    <cofactor evidence="10">
        <name>Mg(2+)</name>
        <dbReference type="ChEBI" id="CHEBI:18420"/>
    </cofactor>
    <text evidence="10">Binds a second Mg(2+) ion via substrate during catalysis.</text>
</comment>
<feature type="domain" description="Enolase N-terminal" evidence="12">
    <location>
        <begin position="3"/>
        <end position="133"/>
    </location>
</feature>
<feature type="active site" description="Proton acceptor" evidence="10">
    <location>
        <position position="337"/>
    </location>
</feature>
<sequence length="425" mass="46263">MRITHLDAIEVLDSRGNPTVEAWLRLEDGSEGCALTPSGASTGMHEAAELRDDNPRRYGGKGVQLAVGHVRGEIAEALVGSAPADQRALDDQLRELDGTPDKSRLGANALLAVSIAYARAAAAAHKLPLYRYLGGDEATLLPVPCLNVINGGRHADNTVDFQEFKIVPHHASSFAEAIRMGEEVFHVLKSLLHAHGLSTGVGDEGGFAPNLHSNEQAIELILKAIEDAGYRPGDDVALALDPAASEMWHHGRYRFFKSNQSERDSAAMIALWDDWLQRYPIVLLEDPLSEHDWDGWSEITRQLGDRVELVGDDIFCTNPDLLRRGIEEGVANSILIKPNQIGTVTETLDCAAEAKAAGYGRYVSHRSGETEDTFIADLVVALGCGHIKTGSGCRGERTAKFNRLLRIEHELGERARFAGRAAFVR</sequence>
<dbReference type="Gene3D" id="3.20.20.120">
    <property type="entry name" value="Enolase-like C-terminal domain"/>
    <property type="match status" value="1"/>
</dbReference>
<dbReference type="Proteomes" id="UP001556220">
    <property type="component" value="Unassembled WGS sequence"/>
</dbReference>
<comment type="pathway">
    <text evidence="1 10">Carbohydrate degradation; glycolysis; pyruvate from D-glyceraldehyde 3-phosphate: step 4/5.</text>
</comment>
<comment type="caution">
    <text evidence="13">The sequence shown here is derived from an EMBL/GenBank/DDBJ whole genome shotgun (WGS) entry which is preliminary data.</text>
</comment>
<dbReference type="InterPro" id="IPR020811">
    <property type="entry name" value="Enolase_N"/>
</dbReference>
<dbReference type="InterPro" id="IPR020810">
    <property type="entry name" value="Enolase_C"/>
</dbReference>
<gene>
    <name evidence="10 13" type="primary">eno</name>
    <name evidence="13" type="ORF">ABQJ54_01385</name>
</gene>
<keyword evidence="10" id="KW-0963">Cytoplasm</keyword>
<dbReference type="SFLD" id="SFLDS00001">
    <property type="entry name" value="Enolase"/>
    <property type="match status" value="1"/>
</dbReference>
<evidence type="ECO:0000256" key="5">
    <source>
        <dbReference type="ARBA" id="ARBA00022525"/>
    </source>
</evidence>
<evidence type="ECO:0000256" key="1">
    <source>
        <dbReference type="ARBA" id="ARBA00005031"/>
    </source>
</evidence>
<dbReference type="PROSITE" id="PS00164">
    <property type="entry name" value="ENOLASE"/>
    <property type="match status" value="1"/>
</dbReference>
<evidence type="ECO:0000256" key="10">
    <source>
        <dbReference type="HAMAP-Rule" id="MF_00318"/>
    </source>
</evidence>
<dbReference type="EC" id="4.2.1.11" evidence="3 10"/>
<evidence type="ECO:0000256" key="3">
    <source>
        <dbReference type="ARBA" id="ARBA00012058"/>
    </source>
</evidence>
<dbReference type="Pfam" id="PF00113">
    <property type="entry name" value="Enolase_C"/>
    <property type="match status" value="1"/>
</dbReference>
<dbReference type="Gene3D" id="3.30.390.10">
    <property type="entry name" value="Enolase-like, N-terminal domain"/>
    <property type="match status" value="1"/>
</dbReference>
<keyword evidence="7 10" id="KW-0324">Glycolysis</keyword>
<dbReference type="InterPro" id="IPR029017">
    <property type="entry name" value="Enolase-like_N"/>
</dbReference>
<feature type="binding site" evidence="10">
    <location>
        <position position="312"/>
    </location>
    <ligand>
        <name>Mg(2+)</name>
        <dbReference type="ChEBI" id="CHEBI:18420"/>
    </ligand>
</feature>
<comment type="subcellular location">
    <subcellularLocation>
        <location evidence="10">Cytoplasm</location>
    </subcellularLocation>
    <subcellularLocation>
        <location evidence="10">Secreted</location>
    </subcellularLocation>
    <subcellularLocation>
        <location evidence="10">Cell surface</location>
    </subcellularLocation>
    <text evidence="10">Fractions of enolase are present in both the cytoplasm and on the cell surface.</text>
</comment>
<dbReference type="PANTHER" id="PTHR11902:SF1">
    <property type="entry name" value="ENOLASE"/>
    <property type="match status" value="1"/>
</dbReference>
<comment type="similarity">
    <text evidence="2 10">Belongs to the enolase family.</text>
</comment>
<dbReference type="SUPFAM" id="SSF54826">
    <property type="entry name" value="Enolase N-terminal domain-like"/>
    <property type="match status" value="1"/>
</dbReference>
<evidence type="ECO:0000256" key="6">
    <source>
        <dbReference type="ARBA" id="ARBA00022842"/>
    </source>
</evidence>
<feature type="binding site" evidence="10">
    <location>
        <position position="162"/>
    </location>
    <ligand>
        <name>(2R)-2-phosphoglycerate</name>
        <dbReference type="ChEBI" id="CHEBI:58289"/>
    </ligand>
</feature>
<keyword evidence="10" id="KW-0479">Metal-binding</keyword>
<feature type="domain" description="Enolase C-terminal TIM barrel" evidence="11">
    <location>
        <begin position="138"/>
        <end position="425"/>
    </location>
</feature>
<dbReference type="PRINTS" id="PR00148">
    <property type="entry name" value="ENOLASE"/>
</dbReference>
<comment type="catalytic activity">
    <reaction evidence="10">
        <text>(2R)-2-phosphoglycerate = phosphoenolpyruvate + H2O</text>
        <dbReference type="Rhea" id="RHEA:10164"/>
        <dbReference type="ChEBI" id="CHEBI:15377"/>
        <dbReference type="ChEBI" id="CHEBI:58289"/>
        <dbReference type="ChEBI" id="CHEBI:58702"/>
        <dbReference type="EC" id="4.2.1.11"/>
    </reaction>
</comment>
<evidence type="ECO:0000256" key="7">
    <source>
        <dbReference type="ARBA" id="ARBA00023152"/>
    </source>
</evidence>
<keyword evidence="5 10" id="KW-0964">Secreted</keyword>
<comment type="subunit">
    <text evidence="10">Component of the RNA degradosome, a multiprotein complex involved in RNA processing and mRNA degradation.</text>
</comment>
<dbReference type="EMBL" id="JBFOHK010000001">
    <property type="protein sequence ID" value="MEW9570396.1"/>
    <property type="molecule type" value="Genomic_DNA"/>
</dbReference>